<dbReference type="STRING" id="1802424.A2480_02170"/>
<name>A0A1F7WEU4_9BACT</name>
<gene>
    <name evidence="1" type="ORF">A2480_02170</name>
</gene>
<evidence type="ECO:0000313" key="2">
    <source>
        <dbReference type="Proteomes" id="UP000176988"/>
    </source>
</evidence>
<dbReference type="EMBL" id="MGFG01000009">
    <property type="protein sequence ID" value="OGM01352.1"/>
    <property type="molecule type" value="Genomic_DNA"/>
</dbReference>
<proteinExistence type="predicted"/>
<comment type="caution">
    <text evidence="1">The sequence shown here is derived from an EMBL/GenBank/DDBJ whole genome shotgun (WGS) entry which is preliminary data.</text>
</comment>
<evidence type="ECO:0000313" key="1">
    <source>
        <dbReference type="EMBL" id="OGM01352.1"/>
    </source>
</evidence>
<dbReference type="AlphaFoldDB" id="A0A1F7WEU4"/>
<sequence>MRIDFPPEEHASIQQQLEHFGFAYTTRVSDEAKKYEVGYVLDTPLNRRVRVSQIDIFKDIKEHPYLNELTDDWIKKILTFREYAVIKLDLI</sequence>
<accession>A0A1F7WEU4</accession>
<protein>
    <submittedName>
        <fullName evidence="1">Uncharacterized protein</fullName>
    </submittedName>
</protein>
<reference evidence="1 2" key="1">
    <citation type="journal article" date="2016" name="Nat. Commun.">
        <title>Thousands of microbial genomes shed light on interconnected biogeochemical processes in an aquifer system.</title>
        <authorList>
            <person name="Anantharaman K."/>
            <person name="Brown C.T."/>
            <person name="Hug L.A."/>
            <person name="Sharon I."/>
            <person name="Castelle C.J."/>
            <person name="Probst A.J."/>
            <person name="Thomas B.C."/>
            <person name="Singh A."/>
            <person name="Wilkins M.J."/>
            <person name="Karaoz U."/>
            <person name="Brodie E.L."/>
            <person name="Williams K.H."/>
            <person name="Hubbard S.S."/>
            <person name="Banfield J.F."/>
        </authorList>
    </citation>
    <scope>NUCLEOTIDE SEQUENCE [LARGE SCALE GENOMIC DNA]</scope>
</reference>
<dbReference type="Proteomes" id="UP000176988">
    <property type="component" value="Unassembled WGS sequence"/>
</dbReference>
<organism evidence="1 2">
    <name type="scientific">Candidatus Uhrbacteria bacterium RIFOXYC2_FULL_47_19</name>
    <dbReference type="NCBI Taxonomy" id="1802424"/>
    <lineage>
        <taxon>Bacteria</taxon>
        <taxon>Candidatus Uhriibacteriota</taxon>
    </lineage>
</organism>